<feature type="compositionally biased region" description="Low complexity" evidence="4">
    <location>
        <begin position="500"/>
        <end position="524"/>
    </location>
</feature>
<evidence type="ECO:0000256" key="3">
    <source>
        <dbReference type="ARBA" id="ARBA00022833"/>
    </source>
</evidence>
<dbReference type="PANTHER" id="PTHR13848">
    <property type="entry name" value="PROTEIN YIPPEE-LIKE CG15309-RELATED"/>
    <property type="match status" value="1"/>
</dbReference>
<comment type="similarity">
    <text evidence="1">Belongs to the yippee family.</text>
</comment>
<feature type="compositionally biased region" description="Polar residues" evidence="4">
    <location>
        <begin position="133"/>
        <end position="146"/>
    </location>
</feature>
<keyword evidence="2" id="KW-0479">Metal-binding</keyword>
<dbReference type="InterPro" id="IPR039058">
    <property type="entry name" value="Yippee_fam"/>
</dbReference>
<dbReference type="Pfam" id="PF03226">
    <property type="entry name" value="Yippee-Mis18"/>
    <property type="match status" value="1"/>
</dbReference>
<evidence type="ECO:0000256" key="4">
    <source>
        <dbReference type="SAM" id="MobiDB-lite"/>
    </source>
</evidence>
<dbReference type="InterPro" id="IPR034751">
    <property type="entry name" value="Yippee"/>
</dbReference>
<feature type="compositionally biased region" description="Polar residues" evidence="4">
    <location>
        <begin position="240"/>
        <end position="274"/>
    </location>
</feature>
<keyword evidence="8" id="KW-1185">Reference proteome</keyword>
<dbReference type="RefSeq" id="XP_014657271.1">
    <property type="nucleotide sequence ID" value="XM_014801785.1"/>
</dbReference>
<feature type="region of interest" description="Disordered" evidence="4">
    <location>
        <begin position="110"/>
        <end position="274"/>
    </location>
</feature>
<dbReference type="GeneID" id="26303336"/>
<feature type="region of interest" description="Disordered" evidence="4">
    <location>
        <begin position="308"/>
        <end position="356"/>
    </location>
</feature>
<gene>
    <name evidence="7" type="ORF">PAN0_005c2544</name>
</gene>
<feature type="region of interest" description="Disordered" evidence="4">
    <location>
        <begin position="379"/>
        <end position="442"/>
    </location>
</feature>
<dbReference type="HOGENOM" id="CLU_429583_0_0_1"/>
<feature type="compositionally biased region" description="Low complexity" evidence="4">
    <location>
        <begin position="339"/>
        <end position="354"/>
    </location>
</feature>
<feature type="transmembrane region" description="Helical" evidence="5">
    <location>
        <begin position="278"/>
        <end position="299"/>
    </location>
</feature>
<dbReference type="InterPro" id="IPR004910">
    <property type="entry name" value="Yippee/Mis18/Cereblon"/>
</dbReference>
<evidence type="ECO:0000313" key="7">
    <source>
        <dbReference type="EMBL" id="GAK64331.1"/>
    </source>
</evidence>
<proteinExistence type="inferred from homology"/>
<keyword evidence="5" id="KW-0472">Membrane</keyword>
<keyword evidence="3" id="KW-0862">Zinc</keyword>
<feature type="compositionally biased region" description="Low complexity" evidence="4">
    <location>
        <begin position="152"/>
        <end position="183"/>
    </location>
</feature>
<feature type="region of interest" description="Disordered" evidence="4">
    <location>
        <begin position="498"/>
        <end position="530"/>
    </location>
</feature>
<keyword evidence="5" id="KW-1133">Transmembrane helix</keyword>
<dbReference type="EMBL" id="DF830072">
    <property type="protein sequence ID" value="GAK64331.1"/>
    <property type="molecule type" value="Genomic_DNA"/>
</dbReference>
<feature type="domain" description="Yippee" evidence="6">
    <location>
        <begin position="538"/>
        <end position="635"/>
    </location>
</feature>
<evidence type="ECO:0000313" key="8">
    <source>
        <dbReference type="Proteomes" id="UP000053758"/>
    </source>
</evidence>
<name>A0A081CCD5_PSEA2</name>
<organism evidence="7">
    <name type="scientific">Pseudozyma antarctica</name>
    <name type="common">Yeast</name>
    <name type="synonym">Candida antarctica</name>
    <dbReference type="NCBI Taxonomy" id="84753"/>
    <lineage>
        <taxon>Eukaryota</taxon>
        <taxon>Fungi</taxon>
        <taxon>Dikarya</taxon>
        <taxon>Basidiomycota</taxon>
        <taxon>Ustilaginomycotina</taxon>
        <taxon>Ustilaginomycetes</taxon>
        <taxon>Ustilaginales</taxon>
        <taxon>Ustilaginaceae</taxon>
        <taxon>Moesziomyces</taxon>
    </lineage>
</organism>
<reference evidence="7" key="1">
    <citation type="submission" date="2014-07" db="EMBL/GenBank/DDBJ databases">
        <title>Draft genome sequence of the yeast Pseudozyma antarctica JCM 10317 known as a producer of lipase B which used in a wide range of industrial applications.</title>
        <authorList>
            <person name="Morita T."/>
            <person name="Saika A."/>
            <person name="Koike H."/>
        </authorList>
    </citation>
    <scope>NUCLEOTIDE SEQUENCE</scope>
    <source>
        <strain evidence="7">JCM 10317</strain>
    </source>
</reference>
<feature type="compositionally biased region" description="Pro residues" evidence="4">
    <location>
        <begin position="217"/>
        <end position="230"/>
    </location>
</feature>
<dbReference type="AlphaFoldDB" id="A0A081CCD5"/>
<evidence type="ECO:0000256" key="5">
    <source>
        <dbReference type="SAM" id="Phobius"/>
    </source>
</evidence>
<protein>
    <submittedName>
        <fullName evidence="7">Yippee-domain-containing protein</fullName>
    </submittedName>
</protein>
<dbReference type="PROSITE" id="PS51792">
    <property type="entry name" value="YIPPEE"/>
    <property type="match status" value="1"/>
</dbReference>
<evidence type="ECO:0000256" key="1">
    <source>
        <dbReference type="ARBA" id="ARBA00005613"/>
    </source>
</evidence>
<evidence type="ECO:0000256" key="2">
    <source>
        <dbReference type="ARBA" id="ARBA00022723"/>
    </source>
</evidence>
<dbReference type="Proteomes" id="UP000053758">
    <property type="component" value="Unassembled WGS sequence"/>
</dbReference>
<accession>A0A081CCD5</accession>
<feature type="compositionally biased region" description="Polar residues" evidence="4">
    <location>
        <begin position="315"/>
        <end position="338"/>
    </location>
</feature>
<evidence type="ECO:0000259" key="6">
    <source>
        <dbReference type="PROSITE" id="PS51792"/>
    </source>
</evidence>
<sequence>MVATSARSPILPTLSWSHFHIYLQQRDSTAAPHLIPHHCTQSVDEMVRLTAWLAGRPVAMQLLVCIVIGLRMVSATVQAFTCNLRQNSTVAQAQEPHQLMANSWQPIQYDKQPSKVQSRAVRQRPQQVAADFSEQNRNVPTAASLHQQDDAPSSSLSTGPSTGSTSSSLGSPSNTDSFSNSNLDSDDLDQDGPSSTNSTLSDTPLPLAPTPASTAWTPPPTSSNLPPPNFPAQQFGGGQTNSTASNPPKSSNTTSQAHPIQGQQQGGPSRSMSHTQGIVAGVTVPVGVVALGLVAFLILHKQRQRQAQSSEAQRNVSDPEQGQPPNSTPADAATQQTLGEAHGAAEETASEASTVVPHVLINEPIEELDEEHADVEVAVGGSPQRGRSPVGVASEAEGSRGVVGRPSPPQGRARSLKRKPPPPLTASIDAMPSRPTPLQQDQSRAHLVAGGGADLAAEPSSPSLARSFPSPCIDFGAAYRTDICVRILRLDVTHAAGRQAAPTMTSSSSPTAPSLSASSTSTSSSPPPALEWLPRSTPRYACADCGAHLALQDELISKSFSGRDGKAYLFASTINTALGAQEERHLLTGMHTVCDLSCRGCGRTLGWFYLKAWEASQKYKEGKWIMEKAGLHKINAW</sequence>
<dbReference type="GO" id="GO:0046872">
    <property type="term" value="F:metal ion binding"/>
    <property type="evidence" value="ECO:0007669"/>
    <property type="project" value="UniProtKB-KW"/>
</dbReference>
<feature type="compositionally biased region" description="Low complexity" evidence="4">
    <location>
        <begin position="191"/>
        <end position="216"/>
    </location>
</feature>
<keyword evidence="5" id="KW-0812">Transmembrane</keyword>